<evidence type="ECO:0000313" key="1">
    <source>
        <dbReference type="Proteomes" id="UP000887565"/>
    </source>
</evidence>
<proteinExistence type="predicted"/>
<dbReference type="Proteomes" id="UP000887565">
    <property type="component" value="Unplaced"/>
</dbReference>
<reference evidence="2" key="1">
    <citation type="submission" date="2022-11" db="UniProtKB">
        <authorList>
            <consortium name="WormBaseParasite"/>
        </authorList>
    </citation>
    <scope>IDENTIFICATION</scope>
</reference>
<evidence type="ECO:0000313" key="2">
    <source>
        <dbReference type="WBParaSite" id="nRc.2.0.1.t34040-RA"/>
    </source>
</evidence>
<accession>A0A915K5M2</accession>
<keyword evidence="1" id="KW-1185">Reference proteome</keyword>
<sequence>MTRPPHGWNSRRRPSFRDHITVADREGNALMMLTPSLTVQNVSPKALPASVGELVVAADGCCWAIIDSIWALIVVFG</sequence>
<protein>
    <submittedName>
        <fullName evidence="2">Uncharacterized protein</fullName>
    </submittedName>
</protein>
<dbReference type="WBParaSite" id="nRc.2.0.1.t34040-RA">
    <property type="protein sequence ID" value="nRc.2.0.1.t34040-RA"/>
    <property type="gene ID" value="nRc.2.0.1.g34040"/>
</dbReference>
<dbReference type="AlphaFoldDB" id="A0A915K5M2"/>
<name>A0A915K5M2_ROMCU</name>
<organism evidence="1 2">
    <name type="scientific">Romanomermis culicivorax</name>
    <name type="common">Nematode worm</name>
    <dbReference type="NCBI Taxonomy" id="13658"/>
    <lineage>
        <taxon>Eukaryota</taxon>
        <taxon>Metazoa</taxon>
        <taxon>Ecdysozoa</taxon>
        <taxon>Nematoda</taxon>
        <taxon>Enoplea</taxon>
        <taxon>Dorylaimia</taxon>
        <taxon>Mermithida</taxon>
        <taxon>Mermithoidea</taxon>
        <taxon>Mermithidae</taxon>
        <taxon>Romanomermis</taxon>
    </lineage>
</organism>